<dbReference type="EMBL" id="CP030759">
    <property type="protein sequence ID" value="AXA36415.1"/>
    <property type="molecule type" value="Genomic_DNA"/>
</dbReference>
<keyword evidence="1" id="KW-0472">Membrane</keyword>
<evidence type="ECO:0000313" key="3">
    <source>
        <dbReference type="Proteomes" id="UP000262583"/>
    </source>
</evidence>
<protein>
    <submittedName>
        <fullName evidence="2">Type II secretion system protein GspI</fullName>
    </submittedName>
</protein>
<organism evidence="2 3">
    <name type="scientific">Sumerlaea chitinivorans</name>
    <dbReference type="NCBI Taxonomy" id="2250252"/>
    <lineage>
        <taxon>Bacteria</taxon>
        <taxon>Candidatus Sumerlaeota</taxon>
        <taxon>Candidatus Sumerlaeia</taxon>
        <taxon>Candidatus Sumerlaeales</taxon>
        <taxon>Candidatus Sumerlaeaceae</taxon>
        <taxon>Candidatus Sumerlaea</taxon>
    </lineage>
</organism>
<dbReference type="AlphaFoldDB" id="A0A2Z4Y7M4"/>
<proteinExistence type="predicted"/>
<keyword evidence="1" id="KW-0812">Transmembrane</keyword>
<evidence type="ECO:0000313" key="2">
    <source>
        <dbReference type="EMBL" id="AXA36415.1"/>
    </source>
</evidence>
<evidence type="ECO:0000256" key="1">
    <source>
        <dbReference type="SAM" id="Phobius"/>
    </source>
</evidence>
<sequence>MIQHCGNMVTVCRGRRGIKLRRQAAGFMLLEVIISLVILGISVATLMRSFTLSMNAIRRNDVTTQACVLAEGMLQDLELNPPAAKFTRGDFSEQGYPNYSWELSFEEEELRYRELQTKTKIKDLKPIRHATLTIYYQTETMRSPYQALEVHLYLPPIERFRFDSKFYNELFREEERR</sequence>
<gene>
    <name evidence="2" type="ORF">BRCON_1638</name>
</gene>
<reference evidence="2 3" key="1">
    <citation type="submission" date="2018-05" db="EMBL/GenBank/DDBJ databases">
        <title>A metagenomic window into the 2 km-deep terrestrial subsurface aquifer revealed taxonomically and functionally diverse microbial community comprising novel uncultured bacterial lineages.</title>
        <authorList>
            <person name="Kadnikov V.V."/>
            <person name="Mardanov A.V."/>
            <person name="Beletsky A.V."/>
            <person name="Banks D."/>
            <person name="Pimenov N.V."/>
            <person name="Frank Y.A."/>
            <person name="Karnachuk O.V."/>
            <person name="Ravin N.V."/>
        </authorList>
    </citation>
    <scope>NUCLEOTIDE SEQUENCE [LARGE SCALE GENOMIC DNA]</scope>
    <source>
        <strain evidence="2">BY</strain>
    </source>
</reference>
<dbReference type="KEGG" id="schv:BRCON_1638"/>
<name>A0A2Z4Y7M4_SUMC1</name>
<keyword evidence="1" id="KW-1133">Transmembrane helix</keyword>
<dbReference type="Proteomes" id="UP000262583">
    <property type="component" value="Chromosome"/>
</dbReference>
<feature type="transmembrane region" description="Helical" evidence="1">
    <location>
        <begin position="25"/>
        <end position="47"/>
    </location>
</feature>
<accession>A0A2Z4Y7M4</accession>